<organism evidence="1 2">
    <name type="scientific">Candidatus Odyssella acanthamoebae</name>
    <dbReference type="NCBI Taxonomy" id="91604"/>
    <lineage>
        <taxon>Bacteria</taxon>
        <taxon>Pseudomonadati</taxon>
        <taxon>Pseudomonadota</taxon>
        <taxon>Alphaproteobacteria</taxon>
        <taxon>Holosporales</taxon>
        <taxon>Candidatus Paracaedibacteraceae</taxon>
        <taxon>Candidatus Odyssella</taxon>
    </lineage>
</organism>
<evidence type="ECO:0000313" key="1">
    <source>
        <dbReference type="EMBL" id="AIK96216.1"/>
    </source>
</evidence>
<dbReference type="Proteomes" id="UP000028926">
    <property type="component" value="Chromosome"/>
</dbReference>
<evidence type="ECO:0000313" key="2">
    <source>
        <dbReference type="Proteomes" id="UP000028926"/>
    </source>
</evidence>
<reference evidence="1 2" key="1">
    <citation type="submission" date="2014-07" db="EMBL/GenBank/DDBJ databases">
        <title>Comparative genomic insights into amoeba endosymbionts belonging to the families of Holosporaceae and Candidatus Midichloriaceae within Rickettsiales.</title>
        <authorList>
            <person name="Wang Z."/>
            <person name="Wu M."/>
        </authorList>
    </citation>
    <scope>NUCLEOTIDE SEQUENCE [LARGE SCALE GENOMIC DNA]</scope>
    <source>
        <strain evidence="1">PRA3</strain>
    </source>
</reference>
<keyword evidence="2" id="KW-1185">Reference proteome</keyword>
<gene>
    <name evidence="1" type="ORF">ID47_04850</name>
</gene>
<proteinExistence type="predicted"/>
<dbReference type="KEGG" id="paca:ID47_04850"/>
<accession>A0A077AUW9</accession>
<evidence type="ECO:0008006" key="3">
    <source>
        <dbReference type="Google" id="ProtNLM"/>
    </source>
</evidence>
<dbReference type="AlphaFoldDB" id="A0A077AUW9"/>
<dbReference type="EMBL" id="CP008941">
    <property type="protein sequence ID" value="AIK96216.1"/>
    <property type="molecule type" value="Genomic_DNA"/>
</dbReference>
<dbReference type="HOGENOM" id="CLU_2394343_0_0_5"/>
<name>A0A077AUW9_9PROT</name>
<sequence length="93" mass="10688">MFMIFITKPKGIPRWDTYRQPSLRKTFVHNKKFLFLVSNKWLQDHFIPTANGWIYCAIILDLFSRMVVGLAIEASMTVKLVGIKPPSVSCLDG</sequence>
<protein>
    <recommendedName>
        <fullName evidence="3">Integrase catalytic domain-containing protein</fullName>
    </recommendedName>
</protein>